<dbReference type="EMBL" id="FCOI02000006">
    <property type="protein sequence ID" value="SAK57016.1"/>
    <property type="molecule type" value="Genomic_DNA"/>
</dbReference>
<dbReference type="STRING" id="1777137.AWB76_02389"/>
<proteinExistence type="predicted"/>
<evidence type="ECO:0000313" key="1">
    <source>
        <dbReference type="EMBL" id="SAK57016.1"/>
    </source>
</evidence>
<keyword evidence="2" id="KW-1185">Reference proteome</keyword>
<reference evidence="2" key="1">
    <citation type="submission" date="2016-01" db="EMBL/GenBank/DDBJ databases">
        <authorList>
            <person name="Peeters Charlotte."/>
        </authorList>
    </citation>
    <scope>NUCLEOTIDE SEQUENCE [LARGE SCALE GENOMIC DNA]</scope>
</reference>
<organism evidence="1 2">
    <name type="scientific">Caballeronia temeraria</name>
    <dbReference type="NCBI Taxonomy" id="1777137"/>
    <lineage>
        <taxon>Bacteria</taxon>
        <taxon>Pseudomonadati</taxon>
        <taxon>Pseudomonadota</taxon>
        <taxon>Betaproteobacteria</taxon>
        <taxon>Burkholderiales</taxon>
        <taxon>Burkholderiaceae</taxon>
        <taxon>Caballeronia</taxon>
    </lineage>
</organism>
<dbReference type="Gene3D" id="3.10.450.50">
    <property type="match status" value="1"/>
</dbReference>
<protein>
    <submittedName>
        <fullName evidence="1">Uncharacterized protein</fullName>
    </submittedName>
</protein>
<sequence>MVAGKVLGEDVPYPDNVGREQVKAFRADFGIGRIFTVDWQVMQIAASGDVIRNERGDIFRHEDGGEISLPVIDRSPSRME</sequence>
<evidence type="ECO:0000313" key="2">
    <source>
        <dbReference type="Proteomes" id="UP000054624"/>
    </source>
</evidence>
<accession>A0A158AH76</accession>
<dbReference type="AlphaFoldDB" id="A0A158AH76"/>
<dbReference type="RefSeq" id="WP_244173316.1">
    <property type="nucleotide sequence ID" value="NZ_FCOI02000006.1"/>
</dbReference>
<name>A0A158AH76_9BURK</name>
<gene>
    <name evidence="1" type="ORF">AWB76_02389</name>
</gene>
<dbReference type="Proteomes" id="UP000054624">
    <property type="component" value="Unassembled WGS sequence"/>
</dbReference>